<reference evidence="1 2" key="1">
    <citation type="submission" date="2018-08" db="EMBL/GenBank/DDBJ databases">
        <title>Recombination of ecologically and evolutionarily significant loci maintains genetic cohesion in the Pseudomonas syringae species complex.</title>
        <authorList>
            <person name="Dillon M."/>
            <person name="Thakur S."/>
            <person name="Almeida R.N.D."/>
            <person name="Weir B.S."/>
            <person name="Guttman D.S."/>
        </authorList>
    </citation>
    <scope>NUCLEOTIDE SEQUENCE [LARGE SCALE GENOMIC DNA]</scope>
    <source>
        <strain evidence="1 2">88_10</strain>
    </source>
</reference>
<evidence type="ECO:0000313" key="2">
    <source>
        <dbReference type="Proteomes" id="UP000282378"/>
    </source>
</evidence>
<organism evidence="1 2">
    <name type="scientific">Pseudomonas syringae pv. maculicola</name>
    <dbReference type="NCBI Taxonomy" id="59511"/>
    <lineage>
        <taxon>Bacteria</taxon>
        <taxon>Pseudomonadati</taxon>
        <taxon>Pseudomonadota</taxon>
        <taxon>Gammaproteobacteria</taxon>
        <taxon>Pseudomonadales</taxon>
        <taxon>Pseudomonadaceae</taxon>
        <taxon>Pseudomonas</taxon>
    </lineage>
</organism>
<proteinExistence type="predicted"/>
<dbReference type="AlphaFoldDB" id="A0A3M2VKX2"/>
<name>A0A3M2VKX2_PSEYM</name>
<gene>
    <name evidence="1" type="ORF">APX70_05155</name>
</gene>
<comment type="caution">
    <text evidence="1">The sequence shown here is derived from an EMBL/GenBank/DDBJ whole genome shotgun (WGS) entry which is preliminary data.</text>
</comment>
<evidence type="ECO:0000313" key="1">
    <source>
        <dbReference type="EMBL" id="RML39934.1"/>
    </source>
</evidence>
<dbReference type="Proteomes" id="UP000282378">
    <property type="component" value="Unassembled WGS sequence"/>
</dbReference>
<protein>
    <submittedName>
        <fullName evidence="1">Uncharacterized protein</fullName>
    </submittedName>
</protein>
<accession>A0A3M2VKX2</accession>
<dbReference type="EMBL" id="RBNL01004051">
    <property type="protein sequence ID" value="RML39934.1"/>
    <property type="molecule type" value="Genomic_DNA"/>
</dbReference>
<sequence>MNNQRRTIKQVQLNRRVIIHETAAAQRMQVSFKMGEDLMCDTKSIKLMKRIVSRGQERRDQHKPFRTPMLFLSEYD</sequence>